<evidence type="ECO:0000313" key="3">
    <source>
        <dbReference type="EMBL" id="KXJ92371.1"/>
    </source>
</evidence>
<dbReference type="InterPro" id="IPR029063">
    <property type="entry name" value="SAM-dependent_MTases_sf"/>
</dbReference>
<dbReference type="Proteomes" id="UP000070501">
    <property type="component" value="Unassembled WGS sequence"/>
</dbReference>
<feature type="compositionally biased region" description="Polar residues" evidence="2">
    <location>
        <begin position="350"/>
        <end position="360"/>
    </location>
</feature>
<feature type="region of interest" description="Disordered" evidence="2">
    <location>
        <begin position="333"/>
        <end position="360"/>
    </location>
</feature>
<sequence>MTTPPAAGQQQQAESILYTAPDESVVVVDIPRSVEEAQVLTGQRLRPQRVLSSEAPSTPWMLPEPRGAAGVDSNIAAVSPAAAIAELMTLESVSAALETTQLAYRSRRIVGTIQATRDDFLQDAPVFDLILLDPPWPSRSVKRKRRTGSSYATVSSIPEARTLLASIPVAAKLNKDHGLVAVWITNKAAVYDLLVAPGTGIFANWGVELVGEYIWLKITDGGEPIFALDSQWRKPWERLLLARPIQRAGPVRRESSGGIEAAPQKRAIPTKVILAVPDLHSRKPNLRSVLQDLLPPDYLGLEVFARNLTAGWWSWGNEALLFQQPEHWVEVEAESHRRTRAENDADSGRDGQSSKSSHDR</sequence>
<name>A0A136J597_9PEZI</name>
<organism evidence="3 4">
    <name type="scientific">Microdochium bolleyi</name>
    <dbReference type="NCBI Taxonomy" id="196109"/>
    <lineage>
        <taxon>Eukaryota</taxon>
        <taxon>Fungi</taxon>
        <taxon>Dikarya</taxon>
        <taxon>Ascomycota</taxon>
        <taxon>Pezizomycotina</taxon>
        <taxon>Sordariomycetes</taxon>
        <taxon>Xylariomycetidae</taxon>
        <taxon>Xylariales</taxon>
        <taxon>Microdochiaceae</taxon>
        <taxon>Microdochium</taxon>
    </lineage>
</organism>
<dbReference type="GO" id="GO:0003676">
    <property type="term" value="F:nucleic acid binding"/>
    <property type="evidence" value="ECO:0007669"/>
    <property type="project" value="InterPro"/>
</dbReference>
<proteinExistence type="inferred from homology"/>
<dbReference type="InterPro" id="IPR007757">
    <property type="entry name" value="MT-A70-like"/>
</dbReference>
<reference evidence="4" key="1">
    <citation type="submission" date="2016-02" db="EMBL/GenBank/DDBJ databases">
        <title>Draft genome sequence of Microdochium bolleyi, a fungal endophyte of beachgrass.</title>
        <authorList>
            <consortium name="DOE Joint Genome Institute"/>
            <person name="David A.S."/>
            <person name="May G."/>
            <person name="Haridas S."/>
            <person name="Lim J."/>
            <person name="Wang M."/>
            <person name="Labutti K."/>
            <person name="Lipzen A."/>
            <person name="Barry K."/>
            <person name="Grigoriev I.V."/>
        </authorList>
    </citation>
    <scope>NUCLEOTIDE SEQUENCE [LARGE SCALE GENOMIC DNA]</scope>
    <source>
        <strain evidence="4">J235TASD1</strain>
    </source>
</reference>
<dbReference type="OrthoDB" id="61116at2759"/>
<dbReference type="GO" id="GO:0032259">
    <property type="term" value="P:methylation"/>
    <property type="evidence" value="ECO:0007669"/>
    <property type="project" value="InterPro"/>
</dbReference>
<feature type="compositionally biased region" description="Basic and acidic residues" evidence="2">
    <location>
        <begin position="333"/>
        <end position="349"/>
    </location>
</feature>
<comment type="similarity">
    <text evidence="1">Belongs to the MT-A70-like family.</text>
</comment>
<keyword evidence="4" id="KW-1185">Reference proteome</keyword>
<dbReference type="InParanoid" id="A0A136J597"/>
<dbReference type="PANTHER" id="PTHR12829:SF4">
    <property type="entry name" value="N(6)-ADENINE-SPECIFIC METHYLTRANSFERASE METTL4"/>
    <property type="match status" value="1"/>
</dbReference>
<dbReference type="SUPFAM" id="SSF53335">
    <property type="entry name" value="S-adenosyl-L-methionine-dependent methyltransferases"/>
    <property type="match status" value="1"/>
</dbReference>
<evidence type="ECO:0000313" key="4">
    <source>
        <dbReference type="Proteomes" id="UP000070501"/>
    </source>
</evidence>
<dbReference type="PROSITE" id="PS00092">
    <property type="entry name" value="N6_MTASE"/>
    <property type="match status" value="1"/>
</dbReference>
<accession>A0A136J597</accession>
<dbReference type="PROSITE" id="PS51143">
    <property type="entry name" value="MT_A70"/>
    <property type="match status" value="1"/>
</dbReference>
<dbReference type="InterPro" id="IPR002052">
    <property type="entry name" value="DNA_methylase_N6_adenine_CS"/>
</dbReference>
<evidence type="ECO:0000256" key="1">
    <source>
        <dbReference type="PROSITE-ProRule" id="PRU00489"/>
    </source>
</evidence>
<dbReference type="PANTHER" id="PTHR12829">
    <property type="entry name" value="N6-ADENOSINE-METHYLTRANSFERASE"/>
    <property type="match status" value="1"/>
</dbReference>
<protein>
    <submittedName>
        <fullName evidence="3">MT-A70-domain-containing protein</fullName>
    </submittedName>
</protein>
<dbReference type="AlphaFoldDB" id="A0A136J597"/>
<dbReference type="STRING" id="196109.A0A136J597"/>
<gene>
    <name evidence="3" type="ORF">Micbo1qcDRAFT_233647</name>
</gene>
<evidence type="ECO:0000256" key="2">
    <source>
        <dbReference type="SAM" id="MobiDB-lite"/>
    </source>
</evidence>
<dbReference type="Pfam" id="PF05063">
    <property type="entry name" value="MT-A70"/>
    <property type="match status" value="1"/>
</dbReference>
<dbReference type="GO" id="GO:0008168">
    <property type="term" value="F:methyltransferase activity"/>
    <property type="evidence" value="ECO:0007669"/>
    <property type="project" value="InterPro"/>
</dbReference>
<dbReference type="EMBL" id="KQ964249">
    <property type="protein sequence ID" value="KXJ92371.1"/>
    <property type="molecule type" value="Genomic_DNA"/>
</dbReference>
<dbReference type="GO" id="GO:0005634">
    <property type="term" value="C:nucleus"/>
    <property type="evidence" value="ECO:0007669"/>
    <property type="project" value="TreeGrafter"/>
</dbReference>